<dbReference type="AlphaFoldDB" id="A0AAN9Z8L3"/>
<comment type="catalytic activity">
    <reaction evidence="1">
        <text>Endonucleolytic cleavage of RNA, removing 5'-extranucleotides from tRNA precursor.</text>
        <dbReference type="EC" id="3.1.26.5"/>
    </reaction>
</comment>
<dbReference type="EC" id="3.1.26.5" evidence="5"/>
<evidence type="ECO:0000256" key="8">
    <source>
        <dbReference type="ARBA" id="ARBA00022723"/>
    </source>
</evidence>
<comment type="cofactor">
    <cofactor evidence="2">
        <name>Mg(2+)</name>
        <dbReference type="ChEBI" id="CHEBI:18420"/>
    </cofactor>
</comment>
<evidence type="ECO:0000256" key="3">
    <source>
        <dbReference type="ARBA" id="ARBA00004173"/>
    </source>
</evidence>
<keyword evidence="13" id="KW-0496">Mitochondrion</keyword>
<dbReference type="GO" id="GO:0001682">
    <property type="term" value="P:tRNA 5'-leader removal"/>
    <property type="evidence" value="ECO:0007669"/>
    <property type="project" value="TreeGrafter"/>
</dbReference>
<accession>A0AAN9Z8L3</accession>
<dbReference type="GO" id="GO:0046872">
    <property type="term" value="F:metal ion binding"/>
    <property type="evidence" value="ECO:0007669"/>
    <property type="project" value="UniProtKB-KW"/>
</dbReference>
<feature type="domain" description="PRORP" evidence="16">
    <location>
        <begin position="322"/>
        <end position="557"/>
    </location>
</feature>
<dbReference type="InterPro" id="IPR011990">
    <property type="entry name" value="TPR-like_helical_dom_sf"/>
</dbReference>
<dbReference type="EMBL" id="JAZDUA010000137">
    <property type="protein sequence ID" value="KAK7866759.1"/>
    <property type="molecule type" value="Genomic_DNA"/>
</dbReference>
<dbReference type="PANTHER" id="PTHR13547">
    <property type="match status" value="1"/>
</dbReference>
<evidence type="ECO:0000256" key="7">
    <source>
        <dbReference type="ARBA" id="ARBA00022722"/>
    </source>
</evidence>
<keyword evidence="9" id="KW-0378">Hydrolase</keyword>
<evidence type="ECO:0000256" key="14">
    <source>
        <dbReference type="ARBA" id="ARBA00044536"/>
    </source>
</evidence>
<keyword evidence="18" id="KW-1185">Reference proteome</keyword>
<evidence type="ECO:0000259" key="16">
    <source>
        <dbReference type="Pfam" id="PF16953"/>
    </source>
</evidence>
<dbReference type="CDD" id="cd18718">
    <property type="entry name" value="PIN_PRORP"/>
    <property type="match status" value="1"/>
</dbReference>
<gene>
    <name evidence="17" type="ORF">R5R35_008747</name>
</gene>
<dbReference type="InterPro" id="IPR031595">
    <property type="entry name" value="PRORP_C"/>
</dbReference>
<reference evidence="17 18" key="1">
    <citation type="submission" date="2024-03" db="EMBL/GenBank/DDBJ databases">
        <title>The genome assembly and annotation of the cricket Gryllus longicercus Weissman &amp; Gray.</title>
        <authorList>
            <person name="Szrajer S."/>
            <person name="Gray D."/>
            <person name="Ylla G."/>
        </authorList>
    </citation>
    <scope>NUCLEOTIDE SEQUENCE [LARGE SCALE GENOMIC DNA]</scope>
    <source>
        <strain evidence="17">DAG 2021-001</strain>
        <tissue evidence="17">Whole body minus gut</tissue>
    </source>
</reference>
<evidence type="ECO:0000256" key="9">
    <source>
        <dbReference type="ARBA" id="ARBA00022801"/>
    </source>
</evidence>
<comment type="caution">
    <text evidence="17">The sequence shown here is derived from an EMBL/GenBank/DDBJ whole genome shotgun (WGS) entry which is preliminary data.</text>
</comment>
<evidence type="ECO:0000256" key="2">
    <source>
        <dbReference type="ARBA" id="ARBA00001946"/>
    </source>
</evidence>
<keyword evidence="6" id="KW-0819">tRNA processing</keyword>
<evidence type="ECO:0000256" key="12">
    <source>
        <dbReference type="ARBA" id="ARBA00022946"/>
    </source>
</evidence>
<evidence type="ECO:0000256" key="1">
    <source>
        <dbReference type="ARBA" id="ARBA00000928"/>
    </source>
</evidence>
<dbReference type="Pfam" id="PF16953">
    <property type="entry name" value="PRORP"/>
    <property type="match status" value="1"/>
</dbReference>
<dbReference type="GO" id="GO:0030678">
    <property type="term" value="C:mitochondrial ribonuclease P complex"/>
    <property type="evidence" value="ECO:0007669"/>
    <property type="project" value="TreeGrafter"/>
</dbReference>
<organism evidence="17 18">
    <name type="scientific">Gryllus longicercus</name>
    <dbReference type="NCBI Taxonomy" id="2509291"/>
    <lineage>
        <taxon>Eukaryota</taxon>
        <taxon>Metazoa</taxon>
        <taxon>Ecdysozoa</taxon>
        <taxon>Arthropoda</taxon>
        <taxon>Hexapoda</taxon>
        <taxon>Insecta</taxon>
        <taxon>Pterygota</taxon>
        <taxon>Neoptera</taxon>
        <taxon>Polyneoptera</taxon>
        <taxon>Orthoptera</taxon>
        <taxon>Ensifera</taxon>
        <taxon>Gryllidea</taxon>
        <taxon>Grylloidea</taxon>
        <taxon>Gryllidae</taxon>
        <taxon>Gryllinae</taxon>
        <taxon>Gryllus</taxon>
    </lineage>
</organism>
<comment type="subcellular location">
    <subcellularLocation>
        <location evidence="3">Mitochondrion</location>
    </subcellularLocation>
</comment>
<evidence type="ECO:0000313" key="18">
    <source>
        <dbReference type="Proteomes" id="UP001378592"/>
    </source>
</evidence>
<dbReference type="GO" id="GO:0097745">
    <property type="term" value="P:mitochondrial tRNA 5'-end processing"/>
    <property type="evidence" value="ECO:0007669"/>
    <property type="project" value="TreeGrafter"/>
</dbReference>
<dbReference type="PANTHER" id="PTHR13547:SF1">
    <property type="entry name" value="MITOCHONDRIAL RIBONUCLEASE P CATALYTIC SUBUNIT"/>
    <property type="match status" value="1"/>
</dbReference>
<keyword evidence="8" id="KW-0479">Metal-binding</keyword>
<dbReference type="Gene3D" id="1.25.40.10">
    <property type="entry name" value="Tetratricopeptide repeat domain"/>
    <property type="match status" value="1"/>
</dbReference>
<evidence type="ECO:0000313" key="17">
    <source>
        <dbReference type="EMBL" id="KAK7866759.1"/>
    </source>
</evidence>
<evidence type="ECO:0000256" key="5">
    <source>
        <dbReference type="ARBA" id="ARBA00012179"/>
    </source>
</evidence>
<evidence type="ECO:0000256" key="4">
    <source>
        <dbReference type="ARBA" id="ARBA00007626"/>
    </source>
</evidence>
<protein>
    <recommendedName>
        <fullName evidence="14">Mitochondrial ribonuclease P catalytic subunit</fullName>
        <ecNumber evidence="5">3.1.26.5</ecNumber>
    </recommendedName>
    <alternativeName>
        <fullName evidence="15">Mitochondrial ribonuclease P protein 3</fullName>
    </alternativeName>
</protein>
<keyword evidence="10" id="KW-0862">Zinc</keyword>
<keyword evidence="7" id="KW-0540">Nuclease</keyword>
<keyword evidence="11" id="KW-0460">Magnesium</keyword>
<comment type="similarity">
    <text evidence="4">Belongs to the PPR family. P subfamily.</text>
</comment>
<evidence type="ECO:0000256" key="10">
    <source>
        <dbReference type="ARBA" id="ARBA00022833"/>
    </source>
</evidence>
<proteinExistence type="inferred from homology"/>
<keyword evidence="12" id="KW-0809">Transit peptide</keyword>
<evidence type="ECO:0000256" key="11">
    <source>
        <dbReference type="ARBA" id="ARBA00022842"/>
    </source>
</evidence>
<dbReference type="InterPro" id="IPR033495">
    <property type="entry name" value="MRPP3_PIN_dom"/>
</dbReference>
<evidence type="ECO:0000256" key="15">
    <source>
        <dbReference type="ARBA" id="ARBA00044559"/>
    </source>
</evidence>
<dbReference type="Proteomes" id="UP001378592">
    <property type="component" value="Unassembled WGS sequence"/>
</dbReference>
<evidence type="ECO:0000256" key="13">
    <source>
        <dbReference type="ARBA" id="ARBA00023128"/>
    </source>
</evidence>
<dbReference type="Gene3D" id="3.40.50.11980">
    <property type="match status" value="1"/>
</dbReference>
<name>A0AAN9Z8L3_9ORTH</name>
<sequence>MARRVSSLCKATQWSILKNFVSGPVTVVYSQQLYHTQRKLLTASTSRLPFFTCYRYQHQQSRDSDESDDNDVPRVQRMKEHESILRDVIARGEPLSKDEWNKVKQEVFNLNSFVNAENIDAIIMGLCIGEKQFAVGSSLLDSLRESGISPNTATLARFLKLCYDCKAGDEESVLEICNEIRNRCPVLDASTADNVIHGLALTSRWQEGLELLSEIRLSAVPISASFNVLAEAAFKNGELKLGWELMEQMLQLERRPTPPVYKAWIDQCMRTKGSEASVMIGQLLDFWADHDLRPSLDVAEHLRSWFEHDKYSWEGCFTTISPRGSCQNCRTVLRKRKITTAEFEAMRKEFFEQVIVGSNVFLKSNPEELETFQQFLSRTAPYDVVIDGLNIAYSSGRLRPQQAVKALESVVQHFATRKKRMLVLGRRHMQNWPQKEMNYIHEHAFVFLAQNLSQDDPFLLYAAMYSGPFTQFVSRDLMRSHVYLLKDSSLRRIFRRWQQQRQLQLIRAISGHVTIMPPLSYNPSVQQGPGAVWHVPYDTEFKVQPKQMFEPPRHWLCLREASQCS</sequence>
<evidence type="ECO:0000256" key="6">
    <source>
        <dbReference type="ARBA" id="ARBA00022694"/>
    </source>
</evidence>
<dbReference type="GO" id="GO:0004526">
    <property type="term" value="F:ribonuclease P activity"/>
    <property type="evidence" value="ECO:0007669"/>
    <property type="project" value="UniProtKB-EC"/>
</dbReference>